<gene>
    <name evidence="11" type="primary">Slc12a9</name>
</gene>
<feature type="transmembrane region" description="Helical" evidence="8">
    <location>
        <begin position="424"/>
        <end position="448"/>
    </location>
</feature>
<dbReference type="GO" id="GO:0055064">
    <property type="term" value="P:chloride ion homeostasis"/>
    <property type="evidence" value="ECO:0007669"/>
    <property type="project" value="TreeGrafter"/>
</dbReference>
<evidence type="ECO:0000256" key="2">
    <source>
        <dbReference type="ARBA" id="ARBA00010593"/>
    </source>
</evidence>
<dbReference type="AlphaFoldDB" id="A0A6F9DTA7"/>
<feature type="transmembrane region" description="Helical" evidence="8">
    <location>
        <begin position="274"/>
        <end position="293"/>
    </location>
</feature>
<dbReference type="GO" id="GO:0016020">
    <property type="term" value="C:membrane"/>
    <property type="evidence" value="ECO:0007669"/>
    <property type="project" value="UniProtKB-SubCell"/>
</dbReference>
<dbReference type="Gene3D" id="1.20.1740.10">
    <property type="entry name" value="Amino acid/polyamine transporter I"/>
    <property type="match status" value="1"/>
</dbReference>
<dbReference type="InterPro" id="IPR018491">
    <property type="entry name" value="SLC12_C"/>
</dbReference>
<evidence type="ECO:0000313" key="11">
    <source>
        <dbReference type="EMBL" id="CAB3266105.1"/>
    </source>
</evidence>
<dbReference type="GO" id="GO:0006884">
    <property type="term" value="P:cell volume homeostasis"/>
    <property type="evidence" value="ECO:0007669"/>
    <property type="project" value="TreeGrafter"/>
</dbReference>
<feature type="transmembrane region" description="Helical" evidence="8">
    <location>
        <begin position="173"/>
        <end position="191"/>
    </location>
</feature>
<evidence type="ECO:0000256" key="4">
    <source>
        <dbReference type="ARBA" id="ARBA00022448"/>
    </source>
</evidence>
<dbReference type="InterPro" id="IPR004842">
    <property type="entry name" value="SLC12A_fam"/>
</dbReference>
<dbReference type="GO" id="GO:0015379">
    <property type="term" value="F:potassium:chloride symporter activity"/>
    <property type="evidence" value="ECO:0007669"/>
    <property type="project" value="TreeGrafter"/>
</dbReference>
<feature type="domain" description="Amino acid permease/ SLC12A" evidence="9">
    <location>
        <begin position="49"/>
        <end position="542"/>
    </location>
</feature>
<dbReference type="EMBL" id="LR790243">
    <property type="protein sequence ID" value="CAB3266105.1"/>
    <property type="molecule type" value="mRNA"/>
</dbReference>
<name>A0A6F9DTA7_9ASCI</name>
<feature type="transmembrane region" description="Helical" evidence="8">
    <location>
        <begin position="398"/>
        <end position="418"/>
    </location>
</feature>
<evidence type="ECO:0000256" key="3">
    <source>
        <dbReference type="ARBA" id="ARBA00019359"/>
    </source>
</evidence>
<evidence type="ECO:0000259" key="10">
    <source>
        <dbReference type="Pfam" id="PF03522"/>
    </source>
</evidence>
<dbReference type="PANTHER" id="PTHR11827:SF72">
    <property type="entry name" value="GH08340P"/>
    <property type="match status" value="1"/>
</dbReference>
<feature type="transmembrane region" description="Helical" evidence="8">
    <location>
        <begin position="198"/>
        <end position="218"/>
    </location>
</feature>
<feature type="transmembrane region" description="Helical" evidence="8">
    <location>
        <begin position="486"/>
        <end position="503"/>
    </location>
</feature>
<protein>
    <recommendedName>
        <fullName evidence="3">Solute carrier family 12 member 9</fullName>
    </recommendedName>
</protein>
<sequence>MPGGSENDLLISGATRRYNGNNSVRLSSITEHNGEHADNGQKKLSTFFGVVVPCCLSMFSVILFLRMGFIVGQAGLLEGLAMLLLAYAIIGLTVLSICAISTNGAIEGGGAYFMISRALGPEFGGAIGLMFFLANVASSTLYIFGIVEAIVSYFGGSGQLAKGVFPDGYWWNYLYGSAILLICLVVCLVGAEIYAKTTFLIFLIVMVSIASIIISFFAKKPLQVLLPVLNSTTAVSSVCNVSVVNYTGLSYDTMHGNLFEKFNVDYTTGAKQNFVTVFAVLFNGCTGIMAGANMSGDLKNPSRSIPVGTIAACVVTFLVYTILVILISATSPRALLQCSYSFLLSINLWSPLVAIGVFASSLSAALSCLIGASRILLALARDELFGILLRPVTKTTHSGNPIVAVLVSWFLVQMTLFAGKVNTIAPIVTIFFLFSYAATDLACLALEWASAPNFRPTFKYFTWHTCLLGFISCITMMFLINAIYTSISVLVLVILLIIIHYRVPSSSWGYISQALIFHQVRKYMLMLDVRKEHVKFWRPQILLMVKNPRSCCQLIDFINSIKKSGLYVLGHVSIGHLADMDTDILNYEYKHWLNLVDELNVKAFVELTLSGSVREGTEHLLRISGLGGMKPNTLVLGFYDDSSCQDTFLKVGAFGEKKRRSGSRLSAIIADERRTEDETFESRSFFESGTSAFDLSDDASEQGHGLPVEEYVAIIYDALKLRKNVCLARYFDQLDKTAVMQDKNRVHYIDVWPINFLKPLLTNNRRGGGGTSLYPPLVDEATTESTSYFDTTSVFLMQMACILNMTPFWKKKTKLRIFLCVEPGDDSYVTPGDQELEEFLQTVRINAEIKQVTWSDPTTHPDDNLNSGDPTIQTPSKHVMQQDNGENLHAAHPMTKIVNDQPKYLKRVNTLIRSQHEATAVTFLYLPAPPRDATKYKEYNGMLTAVSDQLGPTLFVHGLSHVISTTL</sequence>
<dbReference type="Pfam" id="PF03522">
    <property type="entry name" value="SLC12"/>
    <property type="match status" value="1"/>
</dbReference>
<dbReference type="GO" id="GO:0055075">
    <property type="term" value="P:potassium ion homeostasis"/>
    <property type="evidence" value="ECO:0007669"/>
    <property type="project" value="TreeGrafter"/>
</dbReference>
<feature type="transmembrane region" description="Helical" evidence="8">
    <location>
        <begin position="47"/>
        <end position="69"/>
    </location>
</feature>
<dbReference type="PANTHER" id="PTHR11827">
    <property type="entry name" value="SOLUTE CARRIER FAMILY 12, CATION COTRANSPORTERS"/>
    <property type="match status" value="1"/>
</dbReference>
<evidence type="ECO:0000256" key="8">
    <source>
        <dbReference type="SAM" id="Phobius"/>
    </source>
</evidence>
<keyword evidence="6 8" id="KW-1133">Transmembrane helix</keyword>
<feature type="domain" description="SLC12A transporter C-terminal" evidence="10">
    <location>
        <begin position="553"/>
        <end position="641"/>
    </location>
</feature>
<feature type="transmembrane region" description="Helical" evidence="8">
    <location>
        <begin position="349"/>
        <end position="377"/>
    </location>
</feature>
<evidence type="ECO:0000256" key="7">
    <source>
        <dbReference type="ARBA" id="ARBA00023136"/>
    </source>
</evidence>
<feature type="transmembrane region" description="Helical" evidence="8">
    <location>
        <begin position="460"/>
        <end position="480"/>
    </location>
</feature>
<keyword evidence="5 8" id="KW-0812">Transmembrane</keyword>
<evidence type="ECO:0000259" key="9">
    <source>
        <dbReference type="Pfam" id="PF00324"/>
    </source>
</evidence>
<organism evidence="11">
    <name type="scientific">Phallusia mammillata</name>
    <dbReference type="NCBI Taxonomy" id="59560"/>
    <lineage>
        <taxon>Eukaryota</taxon>
        <taxon>Metazoa</taxon>
        <taxon>Chordata</taxon>
        <taxon>Tunicata</taxon>
        <taxon>Ascidiacea</taxon>
        <taxon>Phlebobranchia</taxon>
        <taxon>Ascidiidae</taxon>
        <taxon>Phallusia</taxon>
    </lineage>
</organism>
<evidence type="ECO:0000256" key="1">
    <source>
        <dbReference type="ARBA" id="ARBA00004141"/>
    </source>
</evidence>
<dbReference type="FunFam" id="1.20.1740.10:FF:000013">
    <property type="entry name" value="Solute carrier family 12 member"/>
    <property type="match status" value="1"/>
</dbReference>
<evidence type="ECO:0000256" key="6">
    <source>
        <dbReference type="ARBA" id="ARBA00022989"/>
    </source>
</evidence>
<reference evidence="11" key="1">
    <citation type="submission" date="2020-04" db="EMBL/GenBank/DDBJ databases">
        <authorList>
            <person name="Neveu A P."/>
        </authorList>
    </citation>
    <scope>NUCLEOTIDE SEQUENCE</scope>
    <source>
        <tissue evidence="11">Whole embryo</tissue>
    </source>
</reference>
<keyword evidence="7 8" id="KW-0472">Membrane</keyword>
<keyword evidence="4" id="KW-0813">Transport</keyword>
<feature type="transmembrane region" description="Helical" evidence="8">
    <location>
        <begin position="305"/>
        <end position="329"/>
    </location>
</feature>
<feature type="transmembrane region" description="Helical" evidence="8">
    <location>
        <begin position="81"/>
        <end position="106"/>
    </location>
</feature>
<dbReference type="InterPro" id="IPR004841">
    <property type="entry name" value="AA-permease/SLC12A_dom"/>
</dbReference>
<proteinExistence type="evidence at transcript level"/>
<accession>A0A6F9DTA7</accession>
<dbReference type="Pfam" id="PF00324">
    <property type="entry name" value="AA_permease"/>
    <property type="match status" value="1"/>
</dbReference>
<feature type="transmembrane region" description="Helical" evidence="8">
    <location>
        <begin position="127"/>
        <end position="153"/>
    </location>
</feature>
<evidence type="ECO:0000256" key="5">
    <source>
        <dbReference type="ARBA" id="ARBA00022692"/>
    </source>
</evidence>
<comment type="subcellular location">
    <subcellularLocation>
        <location evidence="1">Membrane</location>
        <topology evidence="1">Multi-pass membrane protein</topology>
    </subcellularLocation>
</comment>
<comment type="similarity">
    <text evidence="2">Belongs to the SLC12A transporter family.</text>
</comment>